<dbReference type="FunFam" id="1.20.120.1750:FF:000009">
    <property type="entry name" value="E3 ubiquitin-protein ligase parkin"/>
    <property type="match status" value="1"/>
</dbReference>
<dbReference type="PROSITE" id="PS51873">
    <property type="entry name" value="TRIAD"/>
    <property type="match status" value="1"/>
</dbReference>
<evidence type="ECO:0000256" key="11">
    <source>
        <dbReference type="ARBA" id="ARBA00022771"/>
    </source>
</evidence>
<keyword evidence="13" id="KW-0862">Zinc</keyword>
<dbReference type="GO" id="GO:0005829">
    <property type="term" value="C:cytosol"/>
    <property type="evidence" value="ECO:0007669"/>
    <property type="project" value="UniProtKB-SubCell"/>
</dbReference>
<evidence type="ECO:0000256" key="16">
    <source>
        <dbReference type="ARBA" id="ARBA00023128"/>
    </source>
</evidence>
<evidence type="ECO:0000256" key="2">
    <source>
        <dbReference type="ARBA" id="ARBA00004173"/>
    </source>
</evidence>
<reference evidence="20" key="2">
    <citation type="submission" date="2025-09" db="UniProtKB">
        <authorList>
            <consortium name="Ensembl"/>
        </authorList>
    </citation>
    <scope>IDENTIFICATION</scope>
</reference>
<comment type="catalytic activity">
    <reaction evidence="1">
        <text>[E2 ubiquitin-conjugating enzyme]-S-ubiquitinyl-L-cysteine + [acceptor protein]-L-lysine = [E2 ubiquitin-conjugating enzyme]-L-cysteine + [acceptor protein]-N(6)-ubiquitinyl-L-lysine.</text>
        <dbReference type="EC" id="2.3.2.31"/>
    </reaction>
</comment>
<keyword evidence="14" id="KW-0832">Ubl conjugation</keyword>
<keyword evidence="10" id="KW-0677">Repeat</keyword>
<evidence type="ECO:0000256" key="14">
    <source>
        <dbReference type="ARBA" id="ARBA00022843"/>
    </source>
</evidence>
<accession>A0A8C5SRA8</accession>
<evidence type="ECO:0000256" key="10">
    <source>
        <dbReference type="ARBA" id="ARBA00022737"/>
    </source>
</evidence>
<evidence type="ECO:0000313" key="20">
    <source>
        <dbReference type="Ensembl" id="ENSLLTP00000020585.1"/>
    </source>
</evidence>
<dbReference type="Gene3D" id="1.20.120.1750">
    <property type="match status" value="1"/>
</dbReference>
<organism evidence="20 21">
    <name type="scientific">Laticauda laticaudata</name>
    <name type="common">Blue-ringed sea krait</name>
    <name type="synonym">Blue-lipped sea krait</name>
    <dbReference type="NCBI Taxonomy" id="8630"/>
    <lineage>
        <taxon>Eukaryota</taxon>
        <taxon>Metazoa</taxon>
        <taxon>Chordata</taxon>
        <taxon>Craniata</taxon>
        <taxon>Vertebrata</taxon>
        <taxon>Euteleostomi</taxon>
        <taxon>Lepidosauria</taxon>
        <taxon>Squamata</taxon>
        <taxon>Bifurcata</taxon>
        <taxon>Unidentata</taxon>
        <taxon>Episquamata</taxon>
        <taxon>Toxicofera</taxon>
        <taxon>Serpentes</taxon>
        <taxon>Colubroidea</taxon>
        <taxon>Elapidae</taxon>
        <taxon>Laticaudinae</taxon>
        <taxon>Laticauda</taxon>
    </lineage>
</organism>
<dbReference type="GO" id="GO:0061630">
    <property type="term" value="F:ubiquitin protein ligase activity"/>
    <property type="evidence" value="ECO:0007669"/>
    <property type="project" value="UniProtKB-EC"/>
</dbReference>
<keyword evidence="21" id="KW-1185">Reference proteome</keyword>
<keyword evidence="16" id="KW-0496">Mitochondrion</keyword>
<evidence type="ECO:0000256" key="4">
    <source>
        <dbReference type="ARBA" id="ARBA00004906"/>
    </source>
</evidence>
<dbReference type="EC" id="2.3.2.31" evidence="5"/>
<dbReference type="AlphaFoldDB" id="A0A8C5SRA8"/>
<dbReference type="Pfam" id="PF22605">
    <property type="entry name" value="IBR_2"/>
    <property type="match status" value="1"/>
</dbReference>
<evidence type="ECO:0000256" key="13">
    <source>
        <dbReference type="ARBA" id="ARBA00022833"/>
    </source>
</evidence>
<keyword evidence="12" id="KW-0833">Ubl conjugation pathway</keyword>
<dbReference type="GO" id="GO:0006914">
    <property type="term" value="P:autophagy"/>
    <property type="evidence" value="ECO:0007669"/>
    <property type="project" value="UniProtKB-KW"/>
</dbReference>
<dbReference type="Proteomes" id="UP000694406">
    <property type="component" value="Unplaced"/>
</dbReference>
<evidence type="ECO:0000256" key="18">
    <source>
        <dbReference type="ARBA" id="ARBA00029536"/>
    </source>
</evidence>
<keyword evidence="11" id="KW-0863">Zinc-finger</keyword>
<evidence type="ECO:0000256" key="8">
    <source>
        <dbReference type="ARBA" id="ARBA00022679"/>
    </source>
</evidence>
<keyword evidence="15" id="KW-0072">Autophagy</keyword>
<dbReference type="GO" id="GO:0008270">
    <property type="term" value="F:zinc ion binding"/>
    <property type="evidence" value="ECO:0007669"/>
    <property type="project" value="UniProtKB-KW"/>
</dbReference>
<evidence type="ECO:0000256" key="1">
    <source>
        <dbReference type="ARBA" id="ARBA00001798"/>
    </source>
</evidence>
<keyword evidence="7" id="KW-0597">Phosphoprotein</keyword>
<evidence type="ECO:0000256" key="17">
    <source>
        <dbReference type="ARBA" id="ARBA00029442"/>
    </source>
</evidence>
<dbReference type="GO" id="GO:0016567">
    <property type="term" value="P:protein ubiquitination"/>
    <property type="evidence" value="ECO:0007669"/>
    <property type="project" value="InterPro"/>
</dbReference>
<feature type="domain" description="RING-type" evidence="19">
    <location>
        <begin position="1"/>
        <end position="81"/>
    </location>
</feature>
<dbReference type="InterPro" id="IPR031127">
    <property type="entry name" value="E3_UB_ligase_RBR"/>
</dbReference>
<evidence type="ECO:0000256" key="5">
    <source>
        <dbReference type="ARBA" id="ARBA00012251"/>
    </source>
</evidence>
<keyword evidence="6" id="KW-0963">Cytoplasm</keyword>
<evidence type="ECO:0000256" key="3">
    <source>
        <dbReference type="ARBA" id="ARBA00004514"/>
    </source>
</evidence>
<evidence type="ECO:0000259" key="19">
    <source>
        <dbReference type="PROSITE" id="PS51873"/>
    </source>
</evidence>
<comment type="subcellular location">
    <subcellularLocation>
        <location evidence="3">Cytoplasm</location>
        <location evidence="3">Cytosol</location>
    </subcellularLocation>
    <subcellularLocation>
        <location evidence="2">Mitochondrion</location>
    </subcellularLocation>
</comment>
<dbReference type="CDD" id="cd20357">
    <property type="entry name" value="Rcat_RBR_parkin"/>
    <property type="match status" value="1"/>
</dbReference>
<evidence type="ECO:0000313" key="21">
    <source>
        <dbReference type="Proteomes" id="UP000694406"/>
    </source>
</evidence>
<dbReference type="Ensembl" id="ENSLLTT00000021346.1">
    <property type="protein sequence ID" value="ENSLLTP00000020585.1"/>
    <property type="gene ID" value="ENSLLTG00000015407.1"/>
</dbReference>
<name>A0A8C5SRA8_LATLA</name>
<reference evidence="20" key="1">
    <citation type="submission" date="2025-08" db="UniProtKB">
        <authorList>
            <consortium name="Ensembl"/>
        </authorList>
    </citation>
    <scope>IDENTIFICATION</scope>
</reference>
<evidence type="ECO:0000256" key="15">
    <source>
        <dbReference type="ARBA" id="ARBA00023006"/>
    </source>
</evidence>
<dbReference type="InterPro" id="IPR054694">
    <property type="entry name" value="Parkin-like_IBR"/>
</dbReference>
<dbReference type="GO" id="GO:0005739">
    <property type="term" value="C:mitochondrion"/>
    <property type="evidence" value="ECO:0007669"/>
    <property type="project" value="UniProtKB-SubCell"/>
</dbReference>
<evidence type="ECO:0000256" key="6">
    <source>
        <dbReference type="ARBA" id="ARBA00022490"/>
    </source>
</evidence>
<evidence type="ECO:0000256" key="12">
    <source>
        <dbReference type="ARBA" id="ARBA00022786"/>
    </source>
</evidence>
<dbReference type="PANTHER" id="PTHR11685">
    <property type="entry name" value="RBR FAMILY RING FINGER AND IBR DOMAIN-CONTAINING"/>
    <property type="match status" value="1"/>
</dbReference>
<evidence type="ECO:0000256" key="7">
    <source>
        <dbReference type="ARBA" id="ARBA00022553"/>
    </source>
</evidence>
<sequence>WIDMHGATSLCFHAAMKARWEDASKETIKRTTKPCPKCHVPVEKDGGCMHMKCPQSQCKFEWCWKCSLEWNRTCMGDHWFD</sequence>
<dbReference type="InterPro" id="IPR044066">
    <property type="entry name" value="TRIAD_supradom"/>
</dbReference>
<proteinExistence type="inferred from homology"/>
<comment type="similarity">
    <text evidence="17">Belongs to the RBR family. Parkin subfamily.</text>
</comment>
<comment type="pathway">
    <text evidence="4">Protein modification; protein ubiquitination.</text>
</comment>
<keyword evidence="9" id="KW-0479">Metal-binding</keyword>
<protein>
    <recommendedName>
        <fullName evidence="18">E3 ubiquitin-protein ligase parkin</fullName>
        <ecNumber evidence="5">2.3.2.31</ecNumber>
    </recommendedName>
</protein>
<keyword evidence="8" id="KW-0808">Transferase</keyword>
<dbReference type="SUPFAM" id="SSF57850">
    <property type="entry name" value="RING/U-box"/>
    <property type="match status" value="1"/>
</dbReference>
<dbReference type="GeneTree" id="ENSGT00390000011034"/>
<dbReference type="InterPro" id="IPR047536">
    <property type="entry name" value="Rcat_RBR_parkin"/>
</dbReference>
<evidence type="ECO:0000256" key="9">
    <source>
        <dbReference type="ARBA" id="ARBA00022723"/>
    </source>
</evidence>